<evidence type="ECO:0000313" key="10">
    <source>
        <dbReference type="Proteomes" id="UP001501556"/>
    </source>
</evidence>
<dbReference type="EC" id="2.6.1.42" evidence="5"/>
<evidence type="ECO:0000256" key="4">
    <source>
        <dbReference type="ARBA" id="ARBA00009320"/>
    </source>
</evidence>
<proteinExistence type="inferred from homology"/>
<dbReference type="InterPro" id="IPR036038">
    <property type="entry name" value="Aminotransferase-like"/>
</dbReference>
<comment type="pathway">
    <text evidence="2">Amino-acid biosynthesis; L-valine biosynthesis; L-valine from pyruvate: step 4/4.</text>
</comment>
<evidence type="ECO:0000256" key="5">
    <source>
        <dbReference type="ARBA" id="ARBA00013053"/>
    </source>
</evidence>
<gene>
    <name evidence="9" type="ORF">GCM10022407_06040</name>
</gene>
<dbReference type="PANTHER" id="PTHR42743">
    <property type="entry name" value="AMINO-ACID AMINOTRANSFERASE"/>
    <property type="match status" value="1"/>
</dbReference>
<dbReference type="Gene3D" id="3.20.10.10">
    <property type="entry name" value="D-amino Acid Aminotransferase, subunit A, domain 2"/>
    <property type="match status" value="1"/>
</dbReference>
<comment type="catalytic activity">
    <reaction evidence="8">
        <text>L-leucine + 2-oxoglutarate = 4-methyl-2-oxopentanoate + L-glutamate</text>
        <dbReference type="Rhea" id="RHEA:18321"/>
        <dbReference type="ChEBI" id="CHEBI:16810"/>
        <dbReference type="ChEBI" id="CHEBI:17865"/>
        <dbReference type="ChEBI" id="CHEBI:29985"/>
        <dbReference type="ChEBI" id="CHEBI:57427"/>
        <dbReference type="EC" id="2.6.1.42"/>
    </reaction>
</comment>
<evidence type="ECO:0000313" key="9">
    <source>
        <dbReference type="EMBL" id="GAA3961922.1"/>
    </source>
</evidence>
<dbReference type="Gene3D" id="3.30.470.10">
    <property type="match status" value="1"/>
</dbReference>
<evidence type="ECO:0000256" key="1">
    <source>
        <dbReference type="ARBA" id="ARBA00004824"/>
    </source>
</evidence>
<dbReference type="PANTHER" id="PTHR42743:SF11">
    <property type="entry name" value="AMINODEOXYCHORISMATE LYASE"/>
    <property type="match status" value="1"/>
</dbReference>
<keyword evidence="10" id="KW-1185">Reference proteome</keyword>
<dbReference type="InterPro" id="IPR043131">
    <property type="entry name" value="BCAT-like_N"/>
</dbReference>
<comment type="pathway">
    <text evidence="1">Amino-acid biosynthesis; L-isoleucine biosynthesis; L-isoleucine from 2-oxobutanoate: step 4/4.</text>
</comment>
<protein>
    <recommendedName>
        <fullName evidence="5">branched-chain-amino-acid transaminase</fullName>
        <ecNumber evidence="5">2.6.1.42</ecNumber>
    </recommendedName>
</protein>
<name>A0ABP7PA55_9BACT</name>
<evidence type="ECO:0000256" key="6">
    <source>
        <dbReference type="ARBA" id="ARBA00048212"/>
    </source>
</evidence>
<sequence>MRQILYNNELLAAENFSLPWPNRGLAFNDGFFETLIFIENRLRFATDHFLRMQQAAAALYLTLPTALATPEALETTLARLAAANQLPVARLRLQLWRSGGGRYTPTTDSAEWLATADPFVPDETPIEKADFALETHSLFSPLSFCKGPQAWLYVRAAHERQRRGLDEIILCDAAGYVSEAGAAAIFWVKDDVLFTPSLDAGCVAGVRRAQVLRAARKAGMECREGLFLREQLLAAGTAFTANVAAIRPIIQLGQSRFPQTNIPTFLAQGFAK</sequence>
<dbReference type="InterPro" id="IPR050571">
    <property type="entry name" value="Class-IV_PLP-Dep_Aminotrnsfr"/>
</dbReference>
<evidence type="ECO:0000256" key="3">
    <source>
        <dbReference type="ARBA" id="ARBA00005072"/>
    </source>
</evidence>
<dbReference type="Proteomes" id="UP001501556">
    <property type="component" value="Unassembled WGS sequence"/>
</dbReference>
<comment type="similarity">
    <text evidence="4">Belongs to the class-IV pyridoxal-phosphate-dependent aminotransferase family.</text>
</comment>
<evidence type="ECO:0000256" key="2">
    <source>
        <dbReference type="ARBA" id="ARBA00004931"/>
    </source>
</evidence>
<comment type="caution">
    <text evidence="9">The sequence shown here is derived from an EMBL/GenBank/DDBJ whole genome shotgun (WGS) entry which is preliminary data.</text>
</comment>
<accession>A0ABP7PA55</accession>
<dbReference type="RefSeq" id="WP_345120841.1">
    <property type="nucleotide sequence ID" value="NZ_BAABDI010000002.1"/>
</dbReference>
<dbReference type="InterPro" id="IPR043132">
    <property type="entry name" value="BCAT-like_C"/>
</dbReference>
<comment type="catalytic activity">
    <reaction evidence="7">
        <text>L-isoleucine + 2-oxoglutarate = (S)-3-methyl-2-oxopentanoate + L-glutamate</text>
        <dbReference type="Rhea" id="RHEA:24801"/>
        <dbReference type="ChEBI" id="CHEBI:16810"/>
        <dbReference type="ChEBI" id="CHEBI:29985"/>
        <dbReference type="ChEBI" id="CHEBI:35146"/>
        <dbReference type="ChEBI" id="CHEBI:58045"/>
        <dbReference type="EC" id="2.6.1.42"/>
    </reaction>
</comment>
<comment type="pathway">
    <text evidence="3">Amino-acid biosynthesis; L-leucine biosynthesis; L-leucine from 3-methyl-2-oxobutanoate: step 4/4.</text>
</comment>
<dbReference type="SUPFAM" id="SSF56752">
    <property type="entry name" value="D-aminoacid aminotransferase-like PLP-dependent enzymes"/>
    <property type="match status" value="1"/>
</dbReference>
<dbReference type="EMBL" id="BAABDI010000002">
    <property type="protein sequence ID" value="GAA3961922.1"/>
    <property type="molecule type" value="Genomic_DNA"/>
</dbReference>
<dbReference type="InterPro" id="IPR001544">
    <property type="entry name" value="Aminotrans_IV"/>
</dbReference>
<reference evidence="10" key="1">
    <citation type="journal article" date="2019" name="Int. J. Syst. Evol. Microbiol.">
        <title>The Global Catalogue of Microorganisms (GCM) 10K type strain sequencing project: providing services to taxonomists for standard genome sequencing and annotation.</title>
        <authorList>
            <consortium name="The Broad Institute Genomics Platform"/>
            <consortium name="The Broad Institute Genome Sequencing Center for Infectious Disease"/>
            <person name="Wu L."/>
            <person name="Ma J."/>
        </authorList>
    </citation>
    <scope>NUCLEOTIDE SEQUENCE [LARGE SCALE GENOMIC DNA]</scope>
    <source>
        <strain evidence="10">JCM 17217</strain>
    </source>
</reference>
<comment type="catalytic activity">
    <reaction evidence="6">
        <text>L-valine + 2-oxoglutarate = 3-methyl-2-oxobutanoate + L-glutamate</text>
        <dbReference type="Rhea" id="RHEA:24813"/>
        <dbReference type="ChEBI" id="CHEBI:11851"/>
        <dbReference type="ChEBI" id="CHEBI:16810"/>
        <dbReference type="ChEBI" id="CHEBI:29985"/>
        <dbReference type="ChEBI" id="CHEBI:57762"/>
        <dbReference type="EC" id="2.6.1.42"/>
    </reaction>
</comment>
<organism evidence="9 10">
    <name type="scientific">Hymenobacter antarcticus</name>
    <dbReference type="NCBI Taxonomy" id="486270"/>
    <lineage>
        <taxon>Bacteria</taxon>
        <taxon>Pseudomonadati</taxon>
        <taxon>Bacteroidota</taxon>
        <taxon>Cytophagia</taxon>
        <taxon>Cytophagales</taxon>
        <taxon>Hymenobacteraceae</taxon>
        <taxon>Hymenobacter</taxon>
    </lineage>
</organism>
<evidence type="ECO:0000256" key="7">
    <source>
        <dbReference type="ARBA" id="ARBA00048798"/>
    </source>
</evidence>
<dbReference type="Pfam" id="PF01063">
    <property type="entry name" value="Aminotran_4"/>
    <property type="match status" value="1"/>
</dbReference>
<evidence type="ECO:0000256" key="8">
    <source>
        <dbReference type="ARBA" id="ARBA00049229"/>
    </source>
</evidence>